<proteinExistence type="predicted"/>
<dbReference type="AlphaFoldDB" id="A0A1G6QDW4"/>
<organism evidence="2 3">
    <name type="scientific">Williamwhitmania taraxaci</name>
    <dbReference type="NCBI Taxonomy" id="1640674"/>
    <lineage>
        <taxon>Bacteria</taxon>
        <taxon>Pseudomonadati</taxon>
        <taxon>Bacteroidota</taxon>
        <taxon>Bacteroidia</taxon>
        <taxon>Bacteroidales</taxon>
        <taxon>Williamwhitmaniaceae</taxon>
        <taxon>Williamwhitmania</taxon>
    </lineage>
</organism>
<feature type="compositionally biased region" description="Polar residues" evidence="1">
    <location>
        <begin position="9"/>
        <end position="18"/>
    </location>
</feature>
<dbReference type="Proteomes" id="UP000199452">
    <property type="component" value="Unassembled WGS sequence"/>
</dbReference>
<accession>A0A1G6QDW4</accession>
<sequence length="49" mass="5465">MKGRKQKISQDTSQVANRSETEIKLGGQTYMGIAENSFTTIEQDCSVRV</sequence>
<evidence type="ECO:0000313" key="2">
    <source>
        <dbReference type="EMBL" id="SDC90670.1"/>
    </source>
</evidence>
<evidence type="ECO:0000256" key="1">
    <source>
        <dbReference type="SAM" id="MobiDB-lite"/>
    </source>
</evidence>
<evidence type="ECO:0000313" key="3">
    <source>
        <dbReference type="Proteomes" id="UP000199452"/>
    </source>
</evidence>
<dbReference type="EMBL" id="FMYP01000060">
    <property type="protein sequence ID" value="SDC90670.1"/>
    <property type="molecule type" value="Genomic_DNA"/>
</dbReference>
<reference evidence="2 3" key="1">
    <citation type="submission" date="2016-09" db="EMBL/GenBank/DDBJ databases">
        <authorList>
            <person name="Capua I."/>
            <person name="De Benedictis P."/>
            <person name="Joannis T."/>
            <person name="Lombin L.H."/>
            <person name="Cattoli G."/>
        </authorList>
    </citation>
    <scope>NUCLEOTIDE SEQUENCE [LARGE SCALE GENOMIC DNA]</scope>
    <source>
        <strain evidence="2 3">A7P-90m</strain>
    </source>
</reference>
<protein>
    <submittedName>
        <fullName evidence="2">Uncharacterized protein</fullName>
    </submittedName>
</protein>
<keyword evidence="3" id="KW-1185">Reference proteome</keyword>
<name>A0A1G6QDW4_9BACT</name>
<gene>
    <name evidence="2" type="ORF">SAMN05216323_106029</name>
</gene>
<feature type="region of interest" description="Disordered" evidence="1">
    <location>
        <begin position="1"/>
        <end position="20"/>
    </location>
</feature>